<organism evidence="2 3">
    <name type="scientific">Nocardia thailandica</name>
    <dbReference type="NCBI Taxonomy" id="257275"/>
    <lineage>
        <taxon>Bacteria</taxon>
        <taxon>Bacillati</taxon>
        <taxon>Actinomycetota</taxon>
        <taxon>Actinomycetes</taxon>
        <taxon>Mycobacteriales</taxon>
        <taxon>Nocardiaceae</taxon>
        <taxon>Nocardia</taxon>
    </lineage>
</organism>
<name>A0ABW6PPI5_9NOCA</name>
<dbReference type="EMBL" id="JBIAMX010000008">
    <property type="protein sequence ID" value="MFF0544170.1"/>
    <property type="molecule type" value="Genomic_DNA"/>
</dbReference>
<accession>A0ABW6PPI5</accession>
<sequence>MSTLALRRPEDAETLRIGEVALRLLTDAEDTGGAVSTLEVTMGTGADGAAPHFHTLSDELFYVADGELEVLAGDEIRTVGAGGSIVVPKHMPHAFGAAPGTGARILIALLPGVQRFEYFRLLDRLVAGTATHDEFAAAQEEFDNHFVDAPLWWTRRQARRG</sequence>
<dbReference type="SUPFAM" id="SSF51182">
    <property type="entry name" value="RmlC-like cupins"/>
    <property type="match status" value="1"/>
</dbReference>
<evidence type="ECO:0000313" key="2">
    <source>
        <dbReference type="EMBL" id="MFF0544170.1"/>
    </source>
</evidence>
<feature type="domain" description="Cupin type-2" evidence="1">
    <location>
        <begin position="39"/>
        <end position="103"/>
    </location>
</feature>
<evidence type="ECO:0000259" key="1">
    <source>
        <dbReference type="Pfam" id="PF07883"/>
    </source>
</evidence>
<reference evidence="2 3" key="1">
    <citation type="submission" date="2024-10" db="EMBL/GenBank/DDBJ databases">
        <title>The Natural Products Discovery Center: Release of the First 8490 Sequenced Strains for Exploring Actinobacteria Biosynthetic Diversity.</title>
        <authorList>
            <person name="Kalkreuter E."/>
            <person name="Kautsar S.A."/>
            <person name="Yang D."/>
            <person name="Bader C.D."/>
            <person name="Teijaro C.N."/>
            <person name="Fluegel L."/>
            <person name="Davis C.M."/>
            <person name="Simpson J.R."/>
            <person name="Lauterbach L."/>
            <person name="Steele A.D."/>
            <person name="Gui C."/>
            <person name="Meng S."/>
            <person name="Li G."/>
            <person name="Viehrig K."/>
            <person name="Ye F."/>
            <person name="Su P."/>
            <person name="Kiefer A.F."/>
            <person name="Nichols A."/>
            <person name="Cepeda A.J."/>
            <person name="Yan W."/>
            <person name="Fan B."/>
            <person name="Jiang Y."/>
            <person name="Adhikari A."/>
            <person name="Zheng C.-J."/>
            <person name="Schuster L."/>
            <person name="Cowan T.M."/>
            <person name="Smanski M.J."/>
            <person name="Chevrette M.G."/>
            <person name="De Carvalho L.P.S."/>
            <person name="Shen B."/>
        </authorList>
    </citation>
    <scope>NUCLEOTIDE SEQUENCE [LARGE SCALE GENOMIC DNA]</scope>
    <source>
        <strain evidence="2 3">NPDC004045</strain>
    </source>
</reference>
<dbReference type="Pfam" id="PF07883">
    <property type="entry name" value="Cupin_2"/>
    <property type="match status" value="1"/>
</dbReference>
<evidence type="ECO:0000313" key="3">
    <source>
        <dbReference type="Proteomes" id="UP001601444"/>
    </source>
</evidence>
<dbReference type="InterPro" id="IPR053146">
    <property type="entry name" value="QDO-like"/>
</dbReference>
<gene>
    <name evidence="2" type="ORF">ACFYTF_15175</name>
</gene>
<dbReference type="InterPro" id="IPR014710">
    <property type="entry name" value="RmlC-like_jellyroll"/>
</dbReference>
<dbReference type="PANTHER" id="PTHR36440">
    <property type="entry name" value="PUTATIVE (AFU_ORTHOLOGUE AFUA_8G07350)-RELATED"/>
    <property type="match status" value="1"/>
</dbReference>
<protein>
    <submittedName>
        <fullName evidence="2">Cupin domain-containing protein</fullName>
    </submittedName>
</protein>
<keyword evidence="3" id="KW-1185">Reference proteome</keyword>
<dbReference type="Gene3D" id="2.60.120.10">
    <property type="entry name" value="Jelly Rolls"/>
    <property type="match status" value="1"/>
</dbReference>
<dbReference type="RefSeq" id="WP_387700789.1">
    <property type="nucleotide sequence ID" value="NZ_JBIAMX010000008.1"/>
</dbReference>
<dbReference type="InterPro" id="IPR013096">
    <property type="entry name" value="Cupin_2"/>
</dbReference>
<comment type="caution">
    <text evidence="2">The sequence shown here is derived from an EMBL/GenBank/DDBJ whole genome shotgun (WGS) entry which is preliminary data.</text>
</comment>
<dbReference type="InterPro" id="IPR011051">
    <property type="entry name" value="RmlC_Cupin_sf"/>
</dbReference>
<proteinExistence type="predicted"/>
<dbReference type="Proteomes" id="UP001601444">
    <property type="component" value="Unassembled WGS sequence"/>
</dbReference>
<dbReference type="PANTHER" id="PTHR36440:SF1">
    <property type="entry name" value="PUTATIVE (AFU_ORTHOLOGUE AFUA_8G07350)-RELATED"/>
    <property type="match status" value="1"/>
</dbReference>